<dbReference type="PANTHER" id="PTHR12891">
    <property type="entry name" value="DNA REPAIR/TRANSCRIPTION PROTEIN MET18/MMS19"/>
    <property type="match status" value="1"/>
</dbReference>
<dbReference type="GO" id="GO:0005634">
    <property type="term" value="C:nucleus"/>
    <property type="evidence" value="ECO:0007669"/>
    <property type="project" value="UniProtKB-SubCell"/>
</dbReference>
<evidence type="ECO:0000256" key="1">
    <source>
        <dbReference type="ARBA" id="ARBA00004123"/>
    </source>
</evidence>
<evidence type="ECO:0000259" key="6">
    <source>
        <dbReference type="Pfam" id="PF12460"/>
    </source>
</evidence>
<feature type="domain" description="MMS19 C-terminal" evidence="6">
    <location>
        <begin position="538"/>
        <end position="963"/>
    </location>
</feature>
<dbReference type="AlphaFoldDB" id="A0AAN8XG86"/>
<dbReference type="GO" id="GO:0016226">
    <property type="term" value="P:iron-sulfur cluster assembly"/>
    <property type="evidence" value="ECO:0007669"/>
    <property type="project" value="UniProtKB-UniRule"/>
</dbReference>
<dbReference type="InterPro" id="IPR024687">
    <property type="entry name" value="MMS19_C"/>
</dbReference>
<dbReference type="GO" id="GO:0097361">
    <property type="term" value="C:cytosolic [4Fe-4S] assembly targeting complex"/>
    <property type="evidence" value="ECO:0007669"/>
    <property type="project" value="UniProtKB-UniRule"/>
</dbReference>
<evidence type="ECO:0000313" key="9">
    <source>
        <dbReference type="Proteomes" id="UP001381693"/>
    </source>
</evidence>
<dbReference type="Pfam" id="PF12460">
    <property type="entry name" value="MMS19_C"/>
    <property type="match status" value="1"/>
</dbReference>
<feature type="domain" description="MMS19 N-terminal" evidence="7">
    <location>
        <begin position="44"/>
        <end position="304"/>
    </location>
</feature>
<sequence length="1011" mass="111149">MDSSKIDLIEKIKALPNSSEDGSTLLPLVIPGIKTNQMTLLEVVEALGSSLTHTNPAHRVVGTQFLADALHALPRSKLNTDEVTFLSTFFVDRFKDHHSVTPIVIYAMLGLIEQENITKDNVVDLLRGLFKEVHCQSQLMNHRRNIYSFFKYCLLNKMEGVKELGMDFVVGFIAAMDGEKDPRNLVLLFAIIPIITSCLPLGPFTEELFEVIAAYFPIDFVPPADDPFGISAEDLVLGLRQALSSTPAFAPYCIPLLQEKLDSDLSSAKLDALHTLVSCCEKYSAEDICPHVSPLWVSIRREVVEGSSAEAESAALTALTAMIMALERGAVSQSARDAITSLTNSALMECLGHLTAPEQRLMFPSAHLLIAITIAAPGPAQHITEKVLPLLARQFTTKTEEIARKNTIIILAKFMEQAAKYPGMKEADGILTKYEHLYWGAFSQGLSSSSLAVQEATVGSVTTAMGALTPEHLSQAADTMTNLLITVNNNSLRDSIIASFVMLSKIQPEAVSNHILPQLLSDMERDTSANSGVSSSQILETLAILTCGKLLLRKVLPIIWKRAEETLKVSVRFSCQHLFCIQKVLKNNMQDNECQQYVLEEWNCIHKIISFSINSMNSQDITDPIPVLTSLSGISRTVIVYLKDSTPFIESLVHLTVIDENIDLPDQCKELVAAHPGLLPLTSRFAEADNCMVFIYEGFLIGLHPNLEVLGLEQMLSKLRSLSVIGAYPEQREISAILHASLLNKILKGPYFSSILASCLEDVDAKLSTSSTVETRQAALLLLTWICKALLMRGTPEETMWMDKMLKLLSDPSIGLNVAQCFDIILKDHQYALKAETFATVRILYKQRYFQYVIGPLVDAFNTTTGSAKQNALLALSSLLPHLPHTVLNTHINRLFPVLLQGVTCEEVAVKESILSTLSALLSHSVVHATSHTSALVPDLLKLTVNQSLSTRIKALECLGVLASLPTTALLPYKQDVTRGLKCVLNDKKRVVRQTAVNTRCKWMLVGAPGS</sequence>
<keyword evidence="5" id="KW-0206">Cytoskeleton</keyword>
<keyword evidence="5" id="KW-0963">Cytoplasm</keyword>
<comment type="subunit">
    <text evidence="5">Component of the CIA complex.</text>
</comment>
<dbReference type="PANTHER" id="PTHR12891:SF0">
    <property type="entry name" value="MMS19 NUCLEOTIDE EXCISION REPAIR PROTEIN HOMOLOG"/>
    <property type="match status" value="1"/>
</dbReference>
<keyword evidence="9" id="KW-1185">Reference proteome</keyword>
<proteinExistence type="inferred from homology"/>
<organism evidence="8 9">
    <name type="scientific">Halocaridina rubra</name>
    <name type="common">Hawaiian red shrimp</name>
    <dbReference type="NCBI Taxonomy" id="373956"/>
    <lineage>
        <taxon>Eukaryota</taxon>
        <taxon>Metazoa</taxon>
        <taxon>Ecdysozoa</taxon>
        <taxon>Arthropoda</taxon>
        <taxon>Crustacea</taxon>
        <taxon>Multicrustacea</taxon>
        <taxon>Malacostraca</taxon>
        <taxon>Eumalacostraca</taxon>
        <taxon>Eucarida</taxon>
        <taxon>Decapoda</taxon>
        <taxon>Pleocyemata</taxon>
        <taxon>Caridea</taxon>
        <taxon>Atyoidea</taxon>
        <taxon>Atyidae</taxon>
        <taxon>Halocaridina</taxon>
    </lineage>
</organism>
<dbReference type="InterPro" id="IPR029240">
    <property type="entry name" value="MMS19_N"/>
</dbReference>
<keyword evidence="3" id="KW-0677">Repeat</keyword>
<name>A0AAN8XG86_HALRR</name>
<keyword evidence="5" id="KW-0234">DNA repair</keyword>
<dbReference type="Gene3D" id="1.25.10.10">
    <property type="entry name" value="Leucine-rich Repeat Variant"/>
    <property type="match status" value="2"/>
</dbReference>
<dbReference type="Proteomes" id="UP001381693">
    <property type="component" value="Unassembled WGS sequence"/>
</dbReference>
<dbReference type="GO" id="GO:0006281">
    <property type="term" value="P:DNA repair"/>
    <property type="evidence" value="ECO:0007669"/>
    <property type="project" value="UniProtKB-UniRule"/>
</dbReference>
<dbReference type="InterPro" id="IPR011989">
    <property type="entry name" value="ARM-like"/>
</dbReference>
<comment type="function">
    <text evidence="5">Key component of the cytosolic iron-sulfur protein assembly (CIA) complex, a multiprotein complex that mediates the incorporation of iron-sulfur cluster into apoproteins specifically involved in DNA metabolism and genomic integrity. In the CIA complex, MMS19 acts as an adapter between early-acting CIA components and a subset of cellular target iron-sulfur proteins.</text>
</comment>
<evidence type="ECO:0000256" key="5">
    <source>
        <dbReference type="RuleBase" id="RU367072"/>
    </source>
</evidence>
<dbReference type="Pfam" id="PF14500">
    <property type="entry name" value="MMS19_N"/>
    <property type="match status" value="1"/>
</dbReference>
<dbReference type="SUPFAM" id="SSF48371">
    <property type="entry name" value="ARM repeat"/>
    <property type="match status" value="2"/>
</dbReference>
<evidence type="ECO:0000256" key="2">
    <source>
        <dbReference type="ARBA" id="ARBA00009340"/>
    </source>
</evidence>
<dbReference type="InterPro" id="IPR016024">
    <property type="entry name" value="ARM-type_fold"/>
</dbReference>
<evidence type="ECO:0000256" key="4">
    <source>
        <dbReference type="ARBA" id="ARBA00023242"/>
    </source>
</evidence>
<reference evidence="8 9" key="1">
    <citation type="submission" date="2023-11" db="EMBL/GenBank/DDBJ databases">
        <title>Halocaridina rubra genome assembly.</title>
        <authorList>
            <person name="Smith C."/>
        </authorList>
    </citation>
    <scope>NUCLEOTIDE SEQUENCE [LARGE SCALE GENOMIC DNA]</scope>
    <source>
        <strain evidence="8">EP-1</strain>
        <tissue evidence="8">Whole</tissue>
    </source>
</reference>
<evidence type="ECO:0000259" key="7">
    <source>
        <dbReference type="Pfam" id="PF14500"/>
    </source>
</evidence>
<evidence type="ECO:0000313" key="8">
    <source>
        <dbReference type="EMBL" id="KAK7081018.1"/>
    </source>
</evidence>
<dbReference type="EMBL" id="JAXCGZ010005723">
    <property type="protein sequence ID" value="KAK7081018.1"/>
    <property type="molecule type" value="Genomic_DNA"/>
</dbReference>
<comment type="caution">
    <text evidence="8">The sequence shown here is derived from an EMBL/GenBank/DDBJ whole genome shotgun (WGS) entry which is preliminary data.</text>
</comment>
<dbReference type="GO" id="GO:0005819">
    <property type="term" value="C:spindle"/>
    <property type="evidence" value="ECO:0007669"/>
    <property type="project" value="UniProtKB-SubCell"/>
</dbReference>
<dbReference type="InterPro" id="IPR039920">
    <property type="entry name" value="MMS19"/>
</dbReference>
<evidence type="ECO:0000256" key="3">
    <source>
        <dbReference type="ARBA" id="ARBA00022737"/>
    </source>
</evidence>
<dbReference type="GO" id="GO:0051604">
    <property type="term" value="P:protein maturation"/>
    <property type="evidence" value="ECO:0007669"/>
    <property type="project" value="UniProtKB-UniRule"/>
</dbReference>
<gene>
    <name evidence="8" type="primary">MMS19</name>
    <name evidence="8" type="ORF">SK128_016013</name>
</gene>
<keyword evidence="5" id="KW-0227">DNA damage</keyword>
<comment type="similarity">
    <text evidence="2 5">Belongs to the MET18/MMS19 family.</text>
</comment>
<protein>
    <recommendedName>
        <fullName evidence="5">MMS19 nucleotide excision repair protein</fullName>
    </recommendedName>
</protein>
<comment type="subcellular location">
    <subcellularLocation>
        <location evidence="5">Cytoplasm</location>
        <location evidence="5">Cytoskeleton</location>
        <location evidence="5">Spindle</location>
    </subcellularLocation>
    <subcellularLocation>
        <location evidence="1 5">Nucleus</location>
    </subcellularLocation>
</comment>
<accession>A0AAN8XG86</accession>
<keyword evidence="4 5" id="KW-0539">Nucleus</keyword>